<feature type="region of interest" description="Disordered" evidence="2">
    <location>
        <begin position="75"/>
        <end position="119"/>
    </location>
</feature>
<keyword evidence="4" id="KW-1185">Reference proteome</keyword>
<evidence type="ECO:0000256" key="1">
    <source>
        <dbReference type="SAM" id="Coils"/>
    </source>
</evidence>
<gene>
    <name evidence="3" type="ORF">EZ242_13135</name>
</gene>
<protein>
    <submittedName>
        <fullName evidence="3">Uncharacterized protein</fullName>
    </submittedName>
</protein>
<sequence>MSTATAIASNGTQSDGQVIDINQLIAERQQLISQQKAIEDQLAKQADQKGKIIAALRQQDRDKYAALGLKPQDVWHDLTKPAGENTTESAPKQQPQDANGKVPRKKPGEMQPTHKWTSPESGVTYYCNAQSRGKRPDWMKVNAKYVLDADNKVRYDVMDPFTEADVWHWRESLKKKARRT</sequence>
<comment type="caution">
    <text evidence="3">The sequence shown here is derived from an EMBL/GenBank/DDBJ whole genome shotgun (WGS) entry which is preliminary data.</text>
</comment>
<accession>A0A4Z0BJ95</accession>
<proteinExistence type="predicted"/>
<dbReference type="Proteomes" id="UP000297564">
    <property type="component" value="Unassembled WGS sequence"/>
</dbReference>
<evidence type="ECO:0000313" key="4">
    <source>
        <dbReference type="Proteomes" id="UP000297564"/>
    </source>
</evidence>
<dbReference type="AlphaFoldDB" id="A0A4Z0BJ95"/>
<evidence type="ECO:0000313" key="3">
    <source>
        <dbReference type="EMBL" id="TFY98483.1"/>
    </source>
</evidence>
<dbReference type="RefSeq" id="WP_135285634.1">
    <property type="nucleotide sequence ID" value="NZ_SMLL01000005.1"/>
</dbReference>
<feature type="compositionally biased region" description="Polar residues" evidence="2">
    <location>
        <begin position="84"/>
        <end position="97"/>
    </location>
</feature>
<name>A0A4Z0BJ95_9BURK</name>
<dbReference type="EMBL" id="SMLL01000005">
    <property type="protein sequence ID" value="TFY98483.1"/>
    <property type="molecule type" value="Genomic_DNA"/>
</dbReference>
<reference evidence="3 4" key="1">
    <citation type="submission" date="2019-03" db="EMBL/GenBank/DDBJ databases">
        <title>Ramlibacter rhizophilus CCTCC AB2015357, whole genome shotgun sequence.</title>
        <authorList>
            <person name="Zhang X."/>
            <person name="Feng G."/>
            <person name="Zhu H."/>
        </authorList>
    </citation>
    <scope>NUCLEOTIDE SEQUENCE [LARGE SCALE GENOMIC DNA]</scope>
    <source>
        <strain evidence="3 4">CCTCC AB2015357</strain>
    </source>
</reference>
<evidence type="ECO:0000256" key="2">
    <source>
        <dbReference type="SAM" id="MobiDB-lite"/>
    </source>
</evidence>
<feature type="coiled-coil region" evidence="1">
    <location>
        <begin position="21"/>
        <end position="48"/>
    </location>
</feature>
<organism evidence="3 4">
    <name type="scientific">Ramlibacter rhizophilus</name>
    <dbReference type="NCBI Taxonomy" id="1781167"/>
    <lineage>
        <taxon>Bacteria</taxon>
        <taxon>Pseudomonadati</taxon>
        <taxon>Pseudomonadota</taxon>
        <taxon>Betaproteobacteria</taxon>
        <taxon>Burkholderiales</taxon>
        <taxon>Comamonadaceae</taxon>
        <taxon>Ramlibacter</taxon>
    </lineage>
</organism>
<keyword evidence="1" id="KW-0175">Coiled coil</keyword>